<dbReference type="InterPro" id="IPR036163">
    <property type="entry name" value="HMA_dom_sf"/>
</dbReference>
<evidence type="ECO:0008006" key="4">
    <source>
        <dbReference type="Google" id="ProtNLM"/>
    </source>
</evidence>
<dbReference type="GO" id="GO:0046872">
    <property type="term" value="F:metal ion binding"/>
    <property type="evidence" value="ECO:0007669"/>
    <property type="project" value="InterPro"/>
</dbReference>
<sequence>MPEVTTMRLRVDLECDRCYKKIKKLLCKFPEIRDQAFFEKENTVMIKVVCCSPHKIRDKLICKGGKTIKSIEIIVPEKPKPPPEKPKPPPEKPKEPEKPKPPPEKPKPPPEIKAPPEKPKPPPEKPKEPEKPKPADPPKHVEKLPAPAPVAGYPQFYPVAVCCKPCFDLGHGGPCHHSYGIPHQRPSSYDGYVKLVPSYDESYGGWSSGCRCNRSYGCRCEYFTEENPACTIM</sequence>
<dbReference type="Proteomes" id="UP000009183">
    <property type="component" value="Unassembled WGS sequence, unordered"/>
</dbReference>
<feature type="compositionally biased region" description="Basic and acidic residues" evidence="1">
    <location>
        <begin position="75"/>
        <end position="143"/>
    </location>
</feature>
<dbReference type="ExpressionAtlas" id="F6GYZ8">
    <property type="expression patterns" value="baseline and differential"/>
</dbReference>
<dbReference type="InParanoid" id="F6GYZ8"/>
<dbReference type="PANTHER" id="PTHR47488:SF7">
    <property type="entry name" value="HEAVY METAL TRANSPORT_DETOXIFICATION SUPERFAMILY PROTEIN"/>
    <property type="match status" value="1"/>
</dbReference>
<dbReference type="EMBL" id="FN594980">
    <property type="protein sequence ID" value="CCB45189.1"/>
    <property type="molecule type" value="Genomic_DNA"/>
</dbReference>
<proteinExistence type="predicted"/>
<dbReference type="FunCoup" id="F6GYZ8">
    <property type="interactions" value="175"/>
</dbReference>
<evidence type="ECO:0000256" key="1">
    <source>
        <dbReference type="SAM" id="MobiDB-lite"/>
    </source>
</evidence>
<evidence type="ECO:0000313" key="3">
    <source>
        <dbReference type="Proteomes" id="UP000009183"/>
    </source>
</evidence>
<dbReference type="PANTHER" id="PTHR47488">
    <property type="entry name" value="HEAVY METAL TRANSPORT/DETOXIFICATION SUPERFAMILY PROTEIN"/>
    <property type="match status" value="1"/>
</dbReference>
<dbReference type="InterPro" id="IPR044169">
    <property type="entry name" value="PI21"/>
</dbReference>
<dbReference type="eggNOG" id="ENOG502R8VI">
    <property type="taxonomic scope" value="Eukaryota"/>
</dbReference>
<dbReference type="OrthoDB" id="785270at2759"/>
<accession>F6GYZ8</accession>
<feature type="region of interest" description="Disordered" evidence="1">
    <location>
        <begin position="72"/>
        <end position="146"/>
    </location>
</feature>
<dbReference type="SUPFAM" id="SSF55008">
    <property type="entry name" value="HMA, heavy metal-associated domain"/>
    <property type="match status" value="1"/>
</dbReference>
<dbReference type="AlphaFoldDB" id="F6GYZ8"/>
<dbReference type="PaxDb" id="29760-VIT_00s0259g00100.t01"/>
<name>F6GYZ8_VITVI</name>
<dbReference type="GO" id="GO:1900150">
    <property type="term" value="P:regulation of defense response to fungus"/>
    <property type="evidence" value="ECO:0007669"/>
    <property type="project" value="InterPro"/>
</dbReference>
<dbReference type="HOGENOM" id="CLU_060839_2_0_1"/>
<reference evidence="3" key="1">
    <citation type="journal article" date="2007" name="Nature">
        <title>The grapevine genome sequence suggests ancestral hexaploidization in major angiosperm phyla.</title>
        <authorList>
            <consortium name="The French-Italian Public Consortium for Grapevine Genome Characterization."/>
            <person name="Jaillon O."/>
            <person name="Aury J.-M."/>
            <person name="Noel B."/>
            <person name="Policriti A."/>
            <person name="Clepet C."/>
            <person name="Casagrande A."/>
            <person name="Choisne N."/>
            <person name="Aubourg S."/>
            <person name="Vitulo N."/>
            <person name="Jubin C."/>
            <person name="Vezzi A."/>
            <person name="Legeai F."/>
            <person name="Hugueney P."/>
            <person name="Dasilva C."/>
            <person name="Horner D."/>
            <person name="Mica E."/>
            <person name="Jublot D."/>
            <person name="Poulain J."/>
            <person name="Bruyere C."/>
            <person name="Billault A."/>
            <person name="Segurens B."/>
            <person name="Gouyvenoux M."/>
            <person name="Ugarte E."/>
            <person name="Cattonaro F."/>
            <person name="Anthouard V."/>
            <person name="Vico V."/>
            <person name="Del Fabbro C."/>
            <person name="Alaux M."/>
            <person name="Di Gaspero G."/>
            <person name="Dumas V."/>
            <person name="Felice N."/>
            <person name="Paillard S."/>
            <person name="Juman I."/>
            <person name="Moroldo M."/>
            <person name="Scalabrin S."/>
            <person name="Canaguier A."/>
            <person name="Le Clainche I."/>
            <person name="Malacrida G."/>
            <person name="Durand E."/>
            <person name="Pesole G."/>
            <person name="Laucou V."/>
            <person name="Chatelet P."/>
            <person name="Merdinoglu D."/>
            <person name="Delledonne M."/>
            <person name="Pezzotti M."/>
            <person name="Lecharny A."/>
            <person name="Scarpelli C."/>
            <person name="Artiguenave F."/>
            <person name="Pe M.E."/>
            <person name="Valle G."/>
            <person name="Morgante M."/>
            <person name="Caboche M."/>
            <person name="Adam-Blondon A.-F."/>
            <person name="Weissenbach J."/>
            <person name="Quetier F."/>
            <person name="Wincker P."/>
        </authorList>
    </citation>
    <scope>NUCLEOTIDE SEQUENCE [LARGE SCALE GENOMIC DNA]</scope>
    <source>
        <strain evidence="3">cv. Pinot noir / PN40024</strain>
    </source>
</reference>
<protein>
    <recommendedName>
        <fullName evidence="4">Protein PYRICULARIA ORYZAE RESISTANCE 21</fullName>
    </recommendedName>
</protein>
<organism evidence="2 3">
    <name type="scientific">Vitis vinifera</name>
    <name type="common">Grape</name>
    <dbReference type="NCBI Taxonomy" id="29760"/>
    <lineage>
        <taxon>Eukaryota</taxon>
        <taxon>Viridiplantae</taxon>
        <taxon>Streptophyta</taxon>
        <taxon>Embryophyta</taxon>
        <taxon>Tracheophyta</taxon>
        <taxon>Spermatophyta</taxon>
        <taxon>Magnoliopsida</taxon>
        <taxon>eudicotyledons</taxon>
        <taxon>Gunneridae</taxon>
        <taxon>Pentapetalae</taxon>
        <taxon>rosids</taxon>
        <taxon>Vitales</taxon>
        <taxon>Vitaceae</taxon>
        <taxon>Viteae</taxon>
        <taxon>Vitis</taxon>
    </lineage>
</organism>
<dbReference type="STRING" id="29760.F6GYZ8"/>
<keyword evidence="3" id="KW-1185">Reference proteome</keyword>
<evidence type="ECO:0000313" key="2">
    <source>
        <dbReference type="EMBL" id="CCB45189.1"/>
    </source>
</evidence>
<gene>
    <name evidence="2" type="ORF">VIT_00s0259g00100</name>
</gene>